<dbReference type="CDD" id="cd00257">
    <property type="entry name" value="beta-trefoil_FSCN-like"/>
    <property type="match status" value="1"/>
</dbReference>
<dbReference type="SUPFAM" id="SSF50405">
    <property type="entry name" value="Actin-crosslinking proteins"/>
    <property type="match status" value="1"/>
</dbReference>
<gene>
    <name evidence="2" type="ORF">AWE51_08295</name>
</gene>
<evidence type="ECO:0000313" key="3">
    <source>
        <dbReference type="Proteomes" id="UP000076715"/>
    </source>
</evidence>
<dbReference type="Proteomes" id="UP000076715">
    <property type="component" value="Unassembled WGS sequence"/>
</dbReference>
<protein>
    <recommendedName>
        <fullName evidence="4">Secretion system C-terminal sorting domain-containing protein</fullName>
    </recommendedName>
</protein>
<dbReference type="AlphaFoldDB" id="A0A162Z9C3"/>
<keyword evidence="1" id="KW-0732">Signal</keyword>
<accession>A0A162Z9C3</accession>
<dbReference type="EMBL" id="LQRT01000024">
    <property type="protein sequence ID" value="KZS39641.1"/>
    <property type="molecule type" value="Genomic_DNA"/>
</dbReference>
<dbReference type="InterPro" id="IPR035992">
    <property type="entry name" value="Ricin_B-like_lectins"/>
</dbReference>
<proteinExistence type="predicted"/>
<dbReference type="InterPro" id="IPR012334">
    <property type="entry name" value="Pectin_lyas_fold"/>
</dbReference>
<evidence type="ECO:0000313" key="2">
    <source>
        <dbReference type="EMBL" id="KZS39641.1"/>
    </source>
</evidence>
<reference evidence="2 3" key="1">
    <citation type="submission" date="2016-01" db="EMBL/GenBank/DDBJ databases">
        <title>The draft genome sequence of Aquimarina sp. RZW4-3-2.</title>
        <authorList>
            <person name="Wang Y."/>
        </authorList>
    </citation>
    <scope>NUCLEOTIDE SEQUENCE [LARGE SCALE GENOMIC DNA]</scope>
    <source>
        <strain evidence="2 3">RZW4-3-2</strain>
    </source>
</reference>
<dbReference type="Gene3D" id="2.160.20.10">
    <property type="entry name" value="Single-stranded right-handed beta-helix, Pectin lyase-like"/>
    <property type="match status" value="1"/>
</dbReference>
<dbReference type="InterPro" id="IPR026444">
    <property type="entry name" value="Secre_tail"/>
</dbReference>
<dbReference type="InterPro" id="IPR008999">
    <property type="entry name" value="Actin-crosslinking"/>
</dbReference>
<organism evidence="2 3">
    <name type="scientific">Aquimarina aggregata</name>
    <dbReference type="NCBI Taxonomy" id="1642818"/>
    <lineage>
        <taxon>Bacteria</taxon>
        <taxon>Pseudomonadati</taxon>
        <taxon>Bacteroidota</taxon>
        <taxon>Flavobacteriia</taxon>
        <taxon>Flavobacteriales</taxon>
        <taxon>Flavobacteriaceae</taxon>
        <taxon>Aquimarina</taxon>
    </lineage>
</organism>
<evidence type="ECO:0008006" key="4">
    <source>
        <dbReference type="Google" id="ProtNLM"/>
    </source>
</evidence>
<dbReference type="NCBIfam" id="TIGR04183">
    <property type="entry name" value="Por_Secre_tail"/>
    <property type="match status" value="1"/>
</dbReference>
<evidence type="ECO:0000256" key="1">
    <source>
        <dbReference type="ARBA" id="ARBA00022729"/>
    </source>
</evidence>
<dbReference type="SUPFAM" id="SSF50370">
    <property type="entry name" value="Ricin B-like lectins"/>
    <property type="match status" value="1"/>
</dbReference>
<dbReference type="SUPFAM" id="SSF51126">
    <property type="entry name" value="Pectin lyase-like"/>
    <property type="match status" value="1"/>
</dbReference>
<dbReference type="Gene3D" id="2.80.10.50">
    <property type="match status" value="2"/>
</dbReference>
<comment type="caution">
    <text evidence="2">The sequence shown here is derived from an EMBL/GenBank/DDBJ whole genome shotgun (WGS) entry which is preliminary data.</text>
</comment>
<dbReference type="STRING" id="1642818.AWE51_08295"/>
<sequence>MSFTNSHAKTILFDSEYGNNGDILLKIQQAVNEASDGDVIVFNSDSYDLNDLNGLKIITISKSITFQGKTPIGFDEQQIGASGIQTTLNNVPTIAIRSDDVKFINISLVRKNQGESVFDILIDARHSTYLESNPISVNQLNYKGLEFNNVILDGAAYTFHSGNGVGIEMNNLSLINYRRTGYWANRFGRSNSTPRALFKHCLINPDSNIIGFDDRAVSFDAGNSEYPVIWDMNNTTFDTCIINDSGIAISRCENLTIDNSIFNDRVGAVDLVHIEEFSNNITVKNNTFNCQVPNINLRTRICQLDRDLQPVEDIEFTNNKIIGSYNFFISAYASSNITIVGNDFTDADAIGNNSIDFAFYESRDREPIPAEILSNDINVTNNPGLGLVKNKSIRVQLPINNAQFSINGYNSLQQDIKRLSPAPPVIANGIYEIVNKANGEKLISSDDGSGILTSNDSNENTQWKITFSPPYSYFIQNVGNNRYMETHVGYTEFDVITNQPQNVLPFLINYSSGSTLPFWSIVKAGEDFEIFPGGNERQGVFSIDGSSTKLIFAIAIDSNGVRSNLTLGDEVKWEFQPVSTTTEAPIGSIITLKKSGGDKRFISSVVELNQDLYANQSEIFGDRQKFKIEEHPSGTGIALRSLASNKFVRIIGNDSNAIVDALGGNGSWTKFEWKPLGNNKVGLKSLSTNKWLQAPHNVDLTPLNARGEAAGLWETFNWEIVSNNKSVNFRKEKNITVHPNIINTGDAITITSDTKNNNTIEVFNLDGKLIKKEVSNSIITVMSIDNITSGVYLIVINGNKAHKLIVK</sequence>
<dbReference type="InterPro" id="IPR011050">
    <property type="entry name" value="Pectin_lyase_fold/virulence"/>
</dbReference>
<keyword evidence="3" id="KW-1185">Reference proteome</keyword>
<name>A0A162Z9C3_9FLAO</name>